<dbReference type="Proteomes" id="UP000245634">
    <property type="component" value="Unassembled WGS sequence"/>
</dbReference>
<comment type="caution">
    <text evidence="1">The sequence shown here is derived from an EMBL/GenBank/DDBJ whole genome shotgun (WGS) entry which is preliminary data.</text>
</comment>
<proteinExistence type="predicted"/>
<dbReference type="AlphaFoldDB" id="A0A316D6K1"/>
<name>A0A316D6K1_9BACL</name>
<dbReference type="RefSeq" id="WP_170119528.1">
    <property type="nucleotide sequence ID" value="NZ_QGGL01000017.1"/>
</dbReference>
<gene>
    <name evidence="1" type="ORF">C7459_1176</name>
</gene>
<keyword evidence="2" id="KW-1185">Reference proteome</keyword>
<reference evidence="1 2" key="1">
    <citation type="submission" date="2018-05" db="EMBL/GenBank/DDBJ databases">
        <title>Genomic Encyclopedia of Type Strains, Phase IV (KMG-IV): sequencing the most valuable type-strain genomes for metagenomic binning, comparative biology and taxonomic classification.</title>
        <authorList>
            <person name="Goeker M."/>
        </authorList>
    </citation>
    <scope>NUCLEOTIDE SEQUENCE [LARGE SCALE GENOMIC DNA]</scope>
    <source>
        <strain evidence="1 2">DSM 18773</strain>
    </source>
</reference>
<dbReference type="EMBL" id="QGGL01000017">
    <property type="protein sequence ID" value="PWK07408.1"/>
    <property type="molecule type" value="Genomic_DNA"/>
</dbReference>
<accession>A0A316D6K1</accession>
<evidence type="ECO:0000313" key="1">
    <source>
        <dbReference type="EMBL" id="PWK07408.1"/>
    </source>
</evidence>
<protein>
    <submittedName>
        <fullName evidence="1">Uncharacterized protein</fullName>
    </submittedName>
</protein>
<sequence length="47" mass="5241">MKRVLKYGFVCLLLVGVFHFADKNDPLKVAYDRGGEPLTIASTTKEV</sequence>
<evidence type="ECO:0000313" key="2">
    <source>
        <dbReference type="Proteomes" id="UP000245634"/>
    </source>
</evidence>
<organism evidence="1 2">
    <name type="scientific">Tumebacillus permanentifrigoris</name>
    <dbReference type="NCBI Taxonomy" id="378543"/>
    <lineage>
        <taxon>Bacteria</taxon>
        <taxon>Bacillati</taxon>
        <taxon>Bacillota</taxon>
        <taxon>Bacilli</taxon>
        <taxon>Bacillales</taxon>
        <taxon>Alicyclobacillaceae</taxon>
        <taxon>Tumebacillus</taxon>
    </lineage>
</organism>